<feature type="chain" id="PRO_5034318904" evidence="1">
    <location>
        <begin position="20"/>
        <end position="188"/>
    </location>
</feature>
<dbReference type="EMBL" id="JABAYA010000082">
    <property type="protein sequence ID" value="KAF7726217.1"/>
    <property type="molecule type" value="Genomic_DNA"/>
</dbReference>
<evidence type="ECO:0000313" key="3">
    <source>
        <dbReference type="Proteomes" id="UP000605846"/>
    </source>
</evidence>
<evidence type="ECO:0000313" key="2">
    <source>
        <dbReference type="EMBL" id="KAF7726217.1"/>
    </source>
</evidence>
<comment type="caution">
    <text evidence="2">The sequence shown here is derived from an EMBL/GenBank/DDBJ whole genome shotgun (WGS) entry which is preliminary data.</text>
</comment>
<keyword evidence="1" id="KW-0732">Signal</keyword>
<sequence>MHALQFILIVGSLLLCVIGQETTANGTAGETTVYIDSQTQSFCLFLPPANATDRLISDNEKLAVAYCTDPSEGQLQFPDGFIVSSHFNKTQDFVQVTGAIDPSKAQLNPNDQGGQFDTRAPQGASCEGYQYFINLIEPAEYDYCIRCCHTKEYCNAGASQDGCRKLIDGNYSPAGTLSTTATPAISTI</sequence>
<reference evidence="2" key="1">
    <citation type="submission" date="2020-01" db="EMBL/GenBank/DDBJ databases">
        <title>Genome Sequencing of Three Apophysomyces-Like Fungal Strains Confirms a Novel Fungal Genus in the Mucoromycota with divergent Burkholderia-like Endosymbiotic Bacteria.</title>
        <authorList>
            <person name="Stajich J.E."/>
            <person name="Macias A.M."/>
            <person name="Carter-House D."/>
            <person name="Lovett B."/>
            <person name="Kasson L.R."/>
            <person name="Berry K."/>
            <person name="Grigoriev I."/>
            <person name="Chang Y."/>
            <person name="Spatafora J."/>
            <person name="Kasson M.T."/>
        </authorList>
    </citation>
    <scope>NUCLEOTIDE SEQUENCE</scope>
    <source>
        <strain evidence="2">NRRL A-21654</strain>
    </source>
</reference>
<accession>A0A8H7BM85</accession>
<keyword evidence="3" id="KW-1185">Reference proteome</keyword>
<proteinExistence type="predicted"/>
<protein>
    <submittedName>
        <fullName evidence="2">Uncharacterized protein</fullName>
    </submittedName>
</protein>
<dbReference type="AlphaFoldDB" id="A0A8H7BM85"/>
<evidence type="ECO:0000256" key="1">
    <source>
        <dbReference type="SAM" id="SignalP"/>
    </source>
</evidence>
<dbReference type="OrthoDB" id="3044029at2759"/>
<dbReference type="Proteomes" id="UP000605846">
    <property type="component" value="Unassembled WGS sequence"/>
</dbReference>
<name>A0A8H7BM85_9FUNG</name>
<organism evidence="2 3">
    <name type="scientific">Apophysomyces ossiformis</name>
    <dbReference type="NCBI Taxonomy" id="679940"/>
    <lineage>
        <taxon>Eukaryota</taxon>
        <taxon>Fungi</taxon>
        <taxon>Fungi incertae sedis</taxon>
        <taxon>Mucoromycota</taxon>
        <taxon>Mucoromycotina</taxon>
        <taxon>Mucoromycetes</taxon>
        <taxon>Mucorales</taxon>
        <taxon>Mucorineae</taxon>
        <taxon>Mucoraceae</taxon>
        <taxon>Apophysomyces</taxon>
    </lineage>
</organism>
<feature type="signal peptide" evidence="1">
    <location>
        <begin position="1"/>
        <end position="19"/>
    </location>
</feature>
<gene>
    <name evidence="2" type="ORF">EC973_009015</name>
</gene>